<evidence type="ECO:0000256" key="1">
    <source>
        <dbReference type="SAM" id="Coils"/>
    </source>
</evidence>
<feature type="compositionally biased region" description="Basic and acidic residues" evidence="2">
    <location>
        <begin position="628"/>
        <end position="648"/>
    </location>
</feature>
<dbReference type="GeneID" id="7829454"/>
<protein>
    <submittedName>
        <fullName evidence="3">Uncharacterized protein</fullName>
    </submittedName>
</protein>
<dbReference type="HOGENOM" id="CLU_268399_0_0_1"/>
<dbReference type="AlphaFoldDB" id="I7LUE9"/>
<feature type="compositionally biased region" description="Polar residues" evidence="2">
    <location>
        <begin position="118"/>
        <end position="127"/>
    </location>
</feature>
<evidence type="ECO:0000313" key="4">
    <source>
        <dbReference type="Proteomes" id="UP000009168"/>
    </source>
</evidence>
<dbReference type="EMBL" id="GG662740">
    <property type="protein sequence ID" value="EAR92919.1"/>
    <property type="molecule type" value="Genomic_DNA"/>
</dbReference>
<feature type="coiled-coil region" evidence="1">
    <location>
        <begin position="583"/>
        <end position="610"/>
    </location>
</feature>
<keyword evidence="4" id="KW-1185">Reference proteome</keyword>
<sequence>MLKNNQKQNKDIPNKQIKKNIAFFSDNIEEKAQYGVDFIQDSQQQLTNVRYLSDLDDPLPTNIVNSSNYQKGNIKIKNRQNLTNDVQQSQRKYSQNLIQQKENIKNNLQDQKFKNSSKRQSLSPQQQLDKDNRNIYEIDQKQLYEELDEWKNELENTKRVQNYTEQIFGIKESTQSFLGQDRFNNRHLRQFKQISVQNLNGNQAKNEYEKNQNGNINQQTSRQTMSISNDIQLSQIDSTKFNASNIQQRMKLNVQESTINQEPQINEIILNSIVNNYDFSSSGNQQIQKNNSNSTDDKQKHLLSNGASPQMKRKIKKKYYEPENEISSNQLATQQQTSSLQNYDSETQDSRSVIKIIAQPKKTIKQIQSETNEMLIEKLFLLKLKKKIEPLHQEHIEDLKHRFLAKFKEQSSLQDNINGQKQKQFLSRLPSPRVNEERQNSGFISERNTRPQSITSQFFQKQQEIVKDEIENFQKKTLDSFKFIQQIKRAKSGTPQLLNLVSGKKVGGNQSQTKTEQYIQQLEKEFTLNQVKQSAQLTKNLENANEGTFLNEQVQQQLLLNYKQMVSNIKEKKDILESSRLETFKLQSIINQIQEEKKDLQQKMQVELEKAALQKYQVFSRQNITLEKEQESNQEKQLRQGRNKEQKNQKSFANLNSQIQEQQKNIQIDFDRRQRSLSNKIRQLQQLLKENQLNSNSLQEELSNLKNSKLTKKKQLKNYYLSLLQQHKSYESPQISIIKLIEYMQEIDEEIDEKMLPNYFDQDNIEFVKKLQRLSIQLEKLQEEFQIVSKSTKNSLHSQIQLNKIQQSQQEFVSSPILKSSLNLTQPKKPFLDQQSQIEIKMNNQIIKNLAQGSSPALSQSLISQNLVSNRNWEDEDKKLLKMMIGKEVNHKQEIKKKLSKISKNTLQTKNQNLEYFQLYSQNYIVQEEDDQEKDNSSLLFQDRVKENALKEREPRYSSALKFANRQKEEDEYYFFLYNLKRGSLSILEYNKKLSEQIQHIQTNIDSLKEQELERLIKKYNNITAEDRLLNVKKIFILMYGFQEGNDWYSKFIKKRKEMLIKSVASKTFNFQEYIYSKNNQQKIDFMINQKDQLSKQEKYQIQQDFQKNENESKKETEKVKSYNPQQIHQQKELILNRFKVLQETPNSIGGSNTTRHQQLQDPFQLFIKKTNLEQISNLKANPRETKNQKQRKSVHFQNYNLVQEQNEINQLSNTTLNFSSKNL</sequence>
<evidence type="ECO:0000256" key="2">
    <source>
        <dbReference type="SAM" id="MobiDB-lite"/>
    </source>
</evidence>
<feature type="coiled-coil region" evidence="1">
    <location>
        <begin position="764"/>
        <end position="791"/>
    </location>
</feature>
<dbReference type="KEGG" id="tet:TTHERM_00295320"/>
<name>I7LUE9_TETTS</name>
<dbReference type="InParanoid" id="I7LUE9"/>
<feature type="compositionally biased region" description="Basic and acidic residues" evidence="2">
    <location>
        <begin position="1107"/>
        <end position="1121"/>
    </location>
</feature>
<feature type="region of interest" description="Disordered" evidence="2">
    <location>
        <begin position="628"/>
        <end position="649"/>
    </location>
</feature>
<feature type="compositionally biased region" description="Low complexity" evidence="2">
    <location>
        <begin position="327"/>
        <end position="342"/>
    </location>
</feature>
<proteinExistence type="predicted"/>
<feature type="compositionally biased region" description="Polar residues" evidence="2">
    <location>
        <begin position="281"/>
        <end position="294"/>
    </location>
</feature>
<feature type="region of interest" description="Disordered" evidence="2">
    <location>
        <begin position="281"/>
        <end position="346"/>
    </location>
</feature>
<organism evidence="3 4">
    <name type="scientific">Tetrahymena thermophila (strain SB210)</name>
    <dbReference type="NCBI Taxonomy" id="312017"/>
    <lineage>
        <taxon>Eukaryota</taxon>
        <taxon>Sar</taxon>
        <taxon>Alveolata</taxon>
        <taxon>Ciliophora</taxon>
        <taxon>Intramacronucleata</taxon>
        <taxon>Oligohymenophorea</taxon>
        <taxon>Hymenostomatida</taxon>
        <taxon>Tetrahymenina</taxon>
        <taxon>Tetrahymenidae</taxon>
        <taxon>Tetrahymena</taxon>
    </lineage>
</organism>
<accession>I7LUE9</accession>
<dbReference type="Proteomes" id="UP000009168">
    <property type="component" value="Unassembled WGS sequence"/>
</dbReference>
<keyword evidence="1" id="KW-0175">Coiled coil</keyword>
<evidence type="ECO:0000313" key="3">
    <source>
        <dbReference type="EMBL" id="EAR92919.1"/>
    </source>
</evidence>
<dbReference type="STRING" id="312017.I7LUE9"/>
<feature type="region of interest" description="Disordered" evidence="2">
    <location>
        <begin position="1099"/>
        <end position="1124"/>
    </location>
</feature>
<gene>
    <name evidence="3" type="ORF">TTHERM_00295320</name>
</gene>
<feature type="coiled-coil region" evidence="1">
    <location>
        <begin position="674"/>
        <end position="715"/>
    </location>
</feature>
<feature type="region of interest" description="Disordered" evidence="2">
    <location>
        <begin position="110"/>
        <end position="133"/>
    </location>
</feature>
<reference evidence="4" key="1">
    <citation type="journal article" date="2006" name="PLoS Biol.">
        <title>Macronuclear genome sequence of the ciliate Tetrahymena thermophila, a model eukaryote.</title>
        <authorList>
            <person name="Eisen J.A."/>
            <person name="Coyne R.S."/>
            <person name="Wu M."/>
            <person name="Wu D."/>
            <person name="Thiagarajan M."/>
            <person name="Wortman J.R."/>
            <person name="Badger J.H."/>
            <person name="Ren Q."/>
            <person name="Amedeo P."/>
            <person name="Jones K.M."/>
            <person name="Tallon L.J."/>
            <person name="Delcher A.L."/>
            <person name="Salzberg S.L."/>
            <person name="Silva J.C."/>
            <person name="Haas B.J."/>
            <person name="Majoros W.H."/>
            <person name="Farzad M."/>
            <person name="Carlton J.M."/>
            <person name="Smith R.K. Jr."/>
            <person name="Garg J."/>
            <person name="Pearlman R.E."/>
            <person name="Karrer K.M."/>
            <person name="Sun L."/>
            <person name="Manning G."/>
            <person name="Elde N.C."/>
            <person name="Turkewitz A.P."/>
            <person name="Asai D.J."/>
            <person name="Wilkes D.E."/>
            <person name="Wang Y."/>
            <person name="Cai H."/>
            <person name="Collins K."/>
            <person name="Stewart B.A."/>
            <person name="Lee S.R."/>
            <person name="Wilamowska K."/>
            <person name="Weinberg Z."/>
            <person name="Ruzzo W.L."/>
            <person name="Wloga D."/>
            <person name="Gaertig J."/>
            <person name="Frankel J."/>
            <person name="Tsao C.-C."/>
            <person name="Gorovsky M.A."/>
            <person name="Keeling P.J."/>
            <person name="Waller R.F."/>
            <person name="Patron N.J."/>
            <person name="Cherry J.M."/>
            <person name="Stover N.A."/>
            <person name="Krieger C.J."/>
            <person name="del Toro C."/>
            <person name="Ryder H.F."/>
            <person name="Williamson S.C."/>
            <person name="Barbeau R.A."/>
            <person name="Hamilton E.P."/>
            <person name="Orias E."/>
        </authorList>
    </citation>
    <scope>NUCLEOTIDE SEQUENCE [LARGE SCALE GENOMIC DNA]</scope>
    <source>
        <strain evidence="4">SB210</strain>
    </source>
</reference>
<dbReference type="RefSeq" id="XP_001013164.1">
    <property type="nucleotide sequence ID" value="XM_001013164.2"/>
</dbReference>